<keyword evidence="1" id="KW-0472">Membrane</keyword>
<dbReference type="EMBL" id="JAGEMK010000010">
    <property type="protein sequence ID" value="MBO1753180.1"/>
    <property type="molecule type" value="Genomic_DNA"/>
</dbReference>
<accession>A0A939LUY7</accession>
<comment type="caution">
    <text evidence="3">The sequence shown here is derived from an EMBL/GenBank/DDBJ whole genome shotgun (WGS) entry which is preliminary data.</text>
</comment>
<dbReference type="InterPro" id="IPR001633">
    <property type="entry name" value="EAL_dom"/>
</dbReference>
<keyword evidence="4" id="KW-1185">Reference proteome</keyword>
<evidence type="ECO:0000256" key="1">
    <source>
        <dbReference type="SAM" id="Phobius"/>
    </source>
</evidence>
<dbReference type="InterPro" id="IPR035919">
    <property type="entry name" value="EAL_sf"/>
</dbReference>
<dbReference type="RefSeq" id="WP_208056857.1">
    <property type="nucleotide sequence ID" value="NZ_JAGEMK010000010.1"/>
</dbReference>
<gene>
    <name evidence="3" type="ORF">J4G33_15335</name>
</gene>
<keyword evidence="1" id="KW-1133">Transmembrane helix</keyword>
<evidence type="ECO:0000259" key="2">
    <source>
        <dbReference type="PROSITE" id="PS50883"/>
    </source>
</evidence>
<protein>
    <submittedName>
        <fullName evidence="3">EAL domain-containing protein</fullName>
    </submittedName>
</protein>
<dbReference type="PANTHER" id="PTHR33121">
    <property type="entry name" value="CYCLIC DI-GMP PHOSPHODIESTERASE PDEF"/>
    <property type="match status" value="1"/>
</dbReference>
<dbReference type="SUPFAM" id="SSF141868">
    <property type="entry name" value="EAL domain-like"/>
    <property type="match status" value="1"/>
</dbReference>
<dbReference type="AlphaFoldDB" id="A0A939LUY7"/>
<dbReference type="CDD" id="cd01948">
    <property type="entry name" value="EAL"/>
    <property type="match status" value="1"/>
</dbReference>
<feature type="transmembrane region" description="Helical" evidence="1">
    <location>
        <begin position="37"/>
        <end position="56"/>
    </location>
</feature>
<organism evidence="3 4">
    <name type="scientific">Actinotalea soli</name>
    <dbReference type="NCBI Taxonomy" id="2819234"/>
    <lineage>
        <taxon>Bacteria</taxon>
        <taxon>Bacillati</taxon>
        <taxon>Actinomycetota</taxon>
        <taxon>Actinomycetes</taxon>
        <taxon>Micrococcales</taxon>
        <taxon>Cellulomonadaceae</taxon>
        <taxon>Actinotalea</taxon>
    </lineage>
</organism>
<feature type="transmembrane region" description="Helical" evidence="1">
    <location>
        <begin position="68"/>
        <end position="94"/>
    </location>
</feature>
<dbReference type="SMART" id="SM00052">
    <property type="entry name" value="EAL"/>
    <property type="match status" value="1"/>
</dbReference>
<dbReference type="PANTHER" id="PTHR33121:SF76">
    <property type="entry name" value="SIGNALING PROTEIN"/>
    <property type="match status" value="1"/>
</dbReference>
<dbReference type="Pfam" id="PF00563">
    <property type="entry name" value="EAL"/>
    <property type="match status" value="1"/>
</dbReference>
<dbReference type="PROSITE" id="PS50883">
    <property type="entry name" value="EAL"/>
    <property type="match status" value="1"/>
</dbReference>
<sequence>MVGATSTSPDHPVGAPDALDDNPVDRLVARASRVSPVVSVTALALMLVVIWVAVYVSGGTQRALPHLFYIPIILGALAFGWRGSFLTAIAASVLCGPVMPLNSVTGEAQQVVSWVTRSVMFVVIGVVIAAVLSARQHLLEQQLEREVRTAIARSTHGARHVDHEAAARVADVLERRAFHPVYQPVFSLRTGRLLGVEALTRFDAEPARTPDVWFEAAASVGLGPDLEIAAIEAALGPEGLGGAQVDVSVNVSPATLADPRLLELVRGRPDSPLTIEITEHAAIEDYHVLKANLAPLRATGVRVAVDDAGAGFSSLQHIVQLAPDVIKLDMSLTQGVDASPLRRALAGALIDFAERTGAQLVVEGIETDTDLAAWSALGAHAVQGYLVGRPGALPAPPSSPRIASMLALR</sequence>
<dbReference type="Gene3D" id="3.20.20.450">
    <property type="entry name" value="EAL domain"/>
    <property type="match status" value="1"/>
</dbReference>
<keyword evidence="1" id="KW-0812">Transmembrane</keyword>
<evidence type="ECO:0000313" key="4">
    <source>
        <dbReference type="Proteomes" id="UP000664209"/>
    </source>
</evidence>
<evidence type="ECO:0000313" key="3">
    <source>
        <dbReference type="EMBL" id="MBO1753180.1"/>
    </source>
</evidence>
<feature type="transmembrane region" description="Helical" evidence="1">
    <location>
        <begin position="114"/>
        <end position="134"/>
    </location>
</feature>
<feature type="domain" description="EAL" evidence="2">
    <location>
        <begin position="162"/>
        <end position="404"/>
    </location>
</feature>
<dbReference type="Proteomes" id="UP000664209">
    <property type="component" value="Unassembled WGS sequence"/>
</dbReference>
<name>A0A939LUY7_9CELL</name>
<reference evidence="3" key="1">
    <citation type="submission" date="2021-03" db="EMBL/GenBank/DDBJ databases">
        <title>Actinotalea soli sp. nov., isolated from soil.</title>
        <authorList>
            <person name="Ping W."/>
            <person name="Zhang J."/>
        </authorList>
    </citation>
    <scope>NUCLEOTIDE SEQUENCE</scope>
    <source>
        <strain evidence="3">BY-33</strain>
    </source>
</reference>
<dbReference type="InterPro" id="IPR050706">
    <property type="entry name" value="Cyclic-di-GMP_PDE-like"/>
</dbReference>
<proteinExistence type="predicted"/>
<dbReference type="GO" id="GO:0071111">
    <property type="term" value="F:cyclic-guanylate-specific phosphodiesterase activity"/>
    <property type="evidence" value="ECO:0007669"/>
    <property type="project" value="InterPro"/>
</dbReference>